<organism evidence="3 4">
    <name type="scientific">Rubrivirga litoralis</name>
    <dbReference type="NCBI Taxonomy" id="3075598"/>
    <lineage>
        <taxon>Bacteria</taxon>
        <taxon>Pseudomonadati</taxon>
        <taxon>Rhodothermota</taxon>
        <taxon>Rhodothermia</taxon>
        <taxon>Rhodothermales</taxon>
        <taxon>Rubricoccaceae</taxon>
        <taxon>Rubrivirga</taxon>
    </lineage>
</organism>
<reference evidence="3 4" key="1">
    <citation type="submission" date="2023-09" db="EMBL/GenBank/DDBJ databases">
        <authorList>
            <person name="Rey-Velasco X."/>
        </authorList>
    </citation>
    <scope>NUCLEOTIDE SEQUENCE [LARGE SCALE GENOMIC DNA]</scope>
    <source>
        <strain evidence="3 4">F394</strain>
    </source>
</reference>
<keyword evidence="1" id="KW-0732">Signal</keyword>
<dbReference type="SUPFAM" id="SSF56281">
    <property type="entry name" value="Metallo-hydrolase/oxidoreductase"/>
    <property type="match status" value="1"/>
</dbReference>
<dbReference type="PANTHER" id="PTHR15032">
    <property type="entry name" value="N-ACYL-PHOSPHATIDYLETHANOLAMINE-HYDROLYZING PHOSPHOLIPASE D"/>
    <property type="match status" value="1"/>
</dbReference>
<comment type="caution">
    <text evidence="3">The sequence shown here is derived from an EMBL/GenBank/DDBJ whole genome shotgun (WGS) entry which is preliminary data.</text>
</comment>
<dbReference type="Gene3D" id="3.60.15.10">
    <property type="entry name" value="Ribonuclease Z/Hydroxyacylglutathione hydrolase-like"/>
    <property type="match status" value="1"/>
</dbReference>
<dbReference type="RefSeq" id="WP_311663063.1">
    <property type="nucleotide sequence ID" value="NZ_JAVRHT010000016.1"/>
</dbReference>
<evidence type="ECO:0000313" key="3">
    <source>
        <dbReference type="EMBL" id="MDT0631719.1"/>
    </source>
</evidence>
<dbReference type="InterPro" id="IPR001279">
    <property type="entry name" value="Metallo-B-lactamas"/>
</dbReference>
<dbReference type="InterPro" id="IPR036866">
    <property type="entry name" value="RibonucZ/Hydroxyglut_hydro"/>
</dbReference>
<protein>
    <submittedName>
        <fullName evidence="3">MBL fold metallo-hydrolase</fullName>
    </submittedName>
</protein>
<proteinExistence type="predicted"/>
<accession>A0ABU3BR20</accession>
<keyword evidence="4" id="KW-1185">Reference proteome</keyword>
<feature type="signal peptide" evidence="1">
    <location>
        <begin position="1"/>
        <end position="23"/>
    </location>
</feature>
<feature type="chain" id="PRO_5047140324" evidence="1">
    <location>
        <begin position="24"/>
        <end position="384"/>
    </location>
</feature>
<evidence type="ECO:0000259" key="2">
    <source>
        <dbReference type="Pfam" id="PF12706"/>
    </source>
</evidence>
<gene>
    <name evidence="3" type="ORF">RM540_08175</name>
</gene>
<evidence type="ECO:0000313" key="4">
    <source>
        <dbReference type="Proteomes" id="UP001267426"/>
    </source>
</evidence>
<sequence>MSPLARRTLVGSALAGGAVAAGAAALRHPVFGAAPEGERLARMRRSPQWRDGRFQNPEGTRVGASLGAAWAWLTDRAADRRPGGAVPTVPRRAVSFTAPQDLRVTWLGHSTALLEVEGARLLTDPVWSPTASPGAAFGVRRFFEPPLPLDQVPSLDAVLVTHDHYDHLDWQTVRALVPSVPRWLVPLGVGAHLEAWGVPADRITELDWWEEATVAGLRVVATPARHFSGRTLGDRDRTLWCGWAVLGRDRRVYVTGDGGYQVAFAEVGRRLGPFDATLVEVGAYNALWADIHMGPEQAVRAVQDARGGLMLPVHWGTFDLALHGWTEPVERALVAADAAGVPIVVPRPGESVFPFAPPPPERWWPELDWQTAAEAPVVSSGVGR</sequence>
<dbReference type="PANTHER" id="PTHR15032:SF4">
    <property type="entry name" value="N-ACYL-PHOSPHATIDYLETHANOLAMINE-HYDROLYZING PHOSPHOLIPASE D"/>
    <property type="match status" value="1"/>
</dbReference>
<name>A0ABU3BR20_9BACT</name>
<evidence type="ECO:0000256" key="1">
    <source>
        <dbReference type="SAM" id="SignalP"/>
    </source>
</evidence>
<dbReference type="Pfam" id="PF12706">
    <property type="entry name" value="Lactamase_B_2"/>
    <property type="match status" value="1"/>
</dbReference>
<dbReference type="Proteomes" id="UP001267426">
    <property type="component" value="Unassembled WGS sequence"/>
</dbReference>
<feature type="domain" description="Metallo-beta-lactamase" evidence="2">
    <location>
        <begin position="120"/>
        <end position="315"/>
    </location>
</feature>
<dbReference type="InterPro" id="IPR006311">
    <property type="entry name" value="TAT_signal"/>
</dbReference>
<dbReference type="EMBL" id="JAVRHT010000016">
    <property type="protein sequence ID" value="MDT0631719.1"/>
    <property type="molecule type" value="Genomic_DNA"/>
</dbReference>
<dbReference type="PROSITE" id="PS51318">
    <property type="entry name" value="TAT"/>
    <property type="match status" value="1"/>
</dbReference>